<feature type="compositionally biased region" description="Low complexity" evidence="1">
    <location>
        <begin position="51"/>
        <end position="76"/>
    </location>
</feature>
<dbReference type="AlphaFoldDB" id="A0A6G1BND7"/>
<dbReference type="Proteomes" id="UP000479710">
    <property type="component" value="Unassembled WGS sequence"/>
</dbReference>
<gene>
    <name evidence="3" type="ORF">E2562_024513</name>
</gene>
<dbReference type="EMBL" id="SPHZ02000012">
    <property type="protein sequence ID" value="KAF0889450.1"/>
    <property type="molecule type" value="Genomic_DNA"/>
</dbReference>
<proteinExistence type="predicted"/>
<dbReference type="Pfam" id="PF03478">
    <property type="entry name" value="Beta-prop_KIB1-4"/>
    <property type="match status" value="1"/>
</dbReference>
<comment type="caution">
    <text evidence="3">The sequence shown here is derived from an EMBL/GenBank/DDBJ whole genome shotgun (WGS) entry which is preliminary data.</text>
</comment>
<reference evidence="3 4" key="1">
    <citation type="submission" date="2019-11" db="EMBL/GenBank/DDBJ databases">
        <title>Whole genome sequence of Oryza granulata.</title>
        <authorList>
            <person name="Li W."/>
        </authorList>
    </citation>
    <scope>NUCLEOTIDE SEQUENCE [LARGE SCALE GENOMIC DNA]</scope>
    <source>
        <strain evidence="4">cv. Menghai</strain>
        <tissue evidence="3">Leaf</tissue>
    </source>
</reference>
<dbReference type="InterPro" id="IPR005174">
    <property type="entry name" value="KIB1-4_b-propeller"/>
</dbReference>
<feature type="region of interest" description="Disordered" evidence="1">
    <location>
        <begin position="47"/>
        <end position="76"/>
    </location>
</feature>
<evidence type="ECO:0000259" key="2">
    <source>
        <dbReference type="Pfam" id="PF03478"/>
    </source>
</evidence>
<name>A0A6G1BND7_9ORYZ</name>
<evidence type="ECO:0000313" key="3">
    <source>
        <dbReference type="EMBL" id="KAF0889450.1"/>
    </source>
</evidence>
<accession>A0A6G1BND7</accession>
<evidence type="ECO:0000256" key="1">
    <source>
        <dbReference type="SAM" id="MobiDB-lite"/>
    </source>
</evidence>
<sequence>MGIIGPSKATPTAAAPASRPLRLSRSDLPTDLADLVLLRLPPMALRRGGDAAASTTPWRSRSSTSATASSRASPTASYAAYASRATDRYNADDVVACCHPAGTSSLSSWSTGPWQGKWYHDMTIHDGKLYTVSGRGDLEVTICRDTGQPVVSDRVTPVI</sequence>
<feature type="region of interest" description="Disordered" evidence="1">
    <location>
        <begin position="1"/>
        <end position="22"/>
    </location>
</feature>
<feature type="compositionally biased region" description="Low complexity" evidence="1">
    <location>
        <begin position="9"/>
        <end position="22"/>
    </location>
</feature>
<feature type="domain" description="KIB1-4 beta-propeller" evidence="2">
    <location>
        <begin position="39"/>
        <end position="141"/>
    </location>
</feature>
<keyword evidence="4" id="KW-1185">Reference proteome</keyword>
<organism evidence="3 4">
    <name type="scientific">Oryza meyeriana var. granulata</name>
    <dbReference type="NCBI Taxonomy" id="110450"/>
    <lineage>
        <taxon>Eukaryota</taxon>
        <taxon>Viridiplantae</taxon>
        <taxon>Streptophyta</taxon>
        <taxon>Embryophyta</taxon>
        <taxon>Tracheophyta</taxon>
        <taxon>Spermatophyta</taxon>
        <taxon>Magnoliopsida</taxon>
        <taxon>Liliopsida</taxon>
        <taxon>Poales</taxon>
        <taxon>Poaceae</taxon>
        <taxon>BOP clade</taxon>
        <taxon>Oryzoideae</taxon>
        <taxon>Oryzeae</taxon>
        <taxon>Oryzinae</taxon>
        <taxon>Oryza</taxon>
        <taxon>Oryza meyeriana</taxon>
    </lineage>
</organism>
<protein>
    <recommendedName>
        <fullName evidence="2">KIB1-4 beta-propeller domain-containing protein</fullName>
    </recommendedName>
</protein>
<evidence type="ECO:0000313" key="4">
    <source>
        <dbReference type="Proteomes" id="UP000479710"/>
    </source>
</evidence>